<evidence type="ECO:0000256" key="1">
    <source>
        <dbReference type="SAM" id="MobiDB-lite"/>
    </source>
</evidence>
<sequence length="100" mass="10885">MGEPRAAARRRPRKCGGASCPWCSLPSPLSPRLRGLHGSGSASRRLPAADEDLLRRQRLRTPRGPSRYSSSINDEVTAVSAQSTPSRRAKSVRITVSNFT</sequence>
<proteinExistence type="predicted"/>
<protein>
    <submittedName>
        <fullName evidence="2">Outer dense fiber protein 2</fullName>
    </submittedName>
</protein>
<name>A0ABC9XMB0_GRUJA</name>
<evidence type="ECO:0000313" key="2">
    <source>
        <dbReference type="EMBL" id="GAB0198444.1"/>
    </source>
</evidence>
<organism evidence="2 3">
    <name type="scientific">Grus japonensis</name>
    <name type="common">Japanese crane</name>
    <name type="synonym">Red-crowned crane</name>
    <dbReference type="NCBI Taxonomy" id="30415"/>
    <lineage>
        <taxon>Eukaryota</taxon>
        <taxon>Metazoa</taxon>
        <taxon>Chordata</taxon>
        <taxon>Craniata</taxon>
        <taxon>Vertebrata</taxon>
        <taxon>Euteleostomi</taxon>
        <taxon>Archelosauria</taxon>
        <taxon>Archosauria</taxon>
        <taxon>Dinosauria</taxon>
        <taxon>Saurischia</taxon>
        <taxon>Theropoda</taxon>
        <taxon>Coelurosauria</taxon>
        <taxon>Aves</taxon>
        <taxon>Neognathae</taxon>
        <taxon>Neoaves</taxon>
        <taxon>Gruiformes</taxon>
        <taxon>Gruidae</taxon>
        <taxon>Grus</taxon>
    </lineage>
</organism>
<comment type="caution">
    <text evidence="2">The sequence shown here is derived from an EMBL/GenBank/DDBJ whole genome shotgun (WGS) entry which is preliminary data.</text>
</comment>
<keyword evidence="3" id="KW-1185">Reference proteome</keyword>
<reference evidence="2 3" key="1">
    <citation type="submission" date="2024-06" db="EMBL/GenBank/DDBJ databases">
        <title>The draft genome of Grus japonensis, version 3.</title>
        <authorList>
            <person name="Nabeshima K."/>
            <person name="Suzuki S."/>
            <person name="Onuma M."/>
        </authorList>
    </citation>
    <scope>NUCLEOTIDE SEQUENCE [LARGE SCALE GENOMIC DNA]</scope>
    <source>
        <strain evidence="2 3">451A</strain>
    </source>
</reference>
<dbReference type="Proteomes" id="UP001623348">
    <property type="component" value="Unassembled WGS sequence"/>
</dbReference>
<dbReference type="EMBL" id="BAAFJT010000020">
    <property type="protein sequence ID" value="GAB0198444.1"/>
    <property type="molecule type" value="Genomic_DNA"/>
</dbReference>
<evidence type="ECO:0000313" key="3">
    <source>
        <dbReference type="Proteomes" id="UP001623348"/>
    </source>
</evidence>
<feature type="compositionally biased region" description="Low complexity" evidence="1">
    <location>
        <begin position="19"/>
        <end position="33"/>
    </location>
</feature>
<feature type="region of interest" description="Disordered" evidence="1">
    <location>
        <begin position="1"/>
        <end position="100"/>
    </location>
</feature>
<accession>A0ABC9XMB0</accession>
<dbReference type="AlphaFoldDB" id="A0ABC9XMB0"/>
<feature type="compositionally biased region" description="Polar residues" evidence="1">
    <location>
        <begin position="67"/>
        <end position="86"/>
    </location>
</feature>
<gene>
    <name evidence="2" type="ORF">GRJ2_002309800</name>
</gene>